<dbReference type="Pfam" id="PF00072">
    <property type="entry name" value="Response_reg"/>
    <property type="match status" value="1"/>
</dbReference>
<dbReference type="KEGG" id="ade:Adeh_2593"/>
<dbReference type="Gene3D" id="3.40.50.2300">
    <property type="match status" value="1"/>
</dbReference>
<evidence type="ECO:0000256" key="2">
    <source>
        <dbReference type="ARBA" id="ARBA00023012"/>
    </source>
</evidence>
<reference evidence="5 6" key="1">
    <citation type="submission" date="2006-01" db="EMBL/GenBank/DDBJ databases">
        <title>Complete sequence of Anaeromyxobacter dehalogenans 2CP-C.</title>
        <authorList>
            <consortium name="US DOE Joint Genome Institute"/>
            <person name="Copeland A."/>
            <person name="Lucas S."/>
            <person name="Lapidus A."/>
            <person name="Barry K."/>
            <person name="Detter J.C."/>
            <person name="Glavina T."/>
            <person name="Hammon N."/>
            <person name="Israni S."/>
            <person name="Pitluck S."/>
            <person name="Brettin T."/>
            <person name="Bruce D."/>
            <person name="Han C."/>
            <person name="Tapia R."/>
            <person name="Gilna P."/>
            <person name="Kiss H."/>
            <person name="Schmutz J."/>
            <person name="Larimer F."/>
            <person name="Land M."/>
            <person name="Kyrpides N."/>
            <person name="Anderson I."/>
            <person name="Sanford R.A."/>
            <person name="Ritalahti K.M."/>
            <person name="Thomas H.S."/>
            <person name="Kirby J.R."/>
            <person name="Zhulin I.B."/>
            <person name="Loeffler F.E."/>
            <person name="Richardson P."/>
        </authorList>
    </citation>
    <scope>NUCLEOTIDE SEQUENCE [LARGE SCALE GENOMIC DNA]</scope>
    <source>
        <strain evidence="5 6">2CP-C</strain>
    </source>
</reference>
<dbReference type="SMART" id="SM00448">
    <property type="entry name" value="REC"/>
    <property type="match status" value="1"/>
</dbReference>
<dbReference type="PANTHER" id="PTHR44591">
    <property type="entry name" value="STRESS RESPONSE REGULATOR PROTEIN 1"/>
    <property type="match status" value="1"/>
</dbReference>
<dbReference type="GO" id="GO:0000160">
    <property type="term" value="P:phosphorelay signal transduction system"/>
    <property type="evidence" value="ECO:0007669"/>
    <property type="project" value="UniProtKB-KW"/>
</dbReference>
<dbReference type="InterPro" id="IPR011006">
    <property type="entry name" value="CheY-like_superfamily"/>
</dbReference>
<dbReference type="CDD" id="cd00156">
    <property type="entry name" value="REC"/>
    <property type="match status" value="1"/>
</dbReference>
<evidence type="ECO:0000256" key="1">
    <source>
        <dbReference type="ARBA" id="ARBA00022553"/>
    </source>
</evidence>
<dbReference type="AlphaFoldDB" id="Q2IL34"/>
<protein>
    <submittedName>
        <fullName evidence="5">Response regulator receiver domain protein (CheY-like)</fullName>
    </submittedName>
</protein>
<feature type="domain" description="Response regulatory" evidence="4">
    <location>
        <begin position="5"/>
        <end position="121"/>
    </location>
</feature>
<dbReference type="InterPro" id="IPR001789">
    <property type="entry name" value="Sig_transdc_resp-reg_receiver"/>
</dbReference>
<gene>
    <name evidence="5" type="ordered locus">Adeh_2593</name>
</gene>
<dbReference type="eggNOG" id="COG0745">
    <property type="taxonomic scope" value="Bacteria"/>
</dbReference>
<feature type="modified residue" description="4-aspartylphosphate" evidence="3">
    <location>
        <position position="54"/>
    </location>
</feature>
<dbReference type="HOGENOM" id="CLU_000445_69_17_7"/>
<proteinExistence type="predicted"/>
<accession>Q2IL34</accession>
<evidence type="ECO:0000313" key="5">
    <source>
        <dbReference type="EMBL" id="ABC82363.1"/>
    </source>
</evidence>
<name>Q2IL34_ANADE</name>
<dbReference type="PANTHER" id="PTHR44591:SF14">
    <property type="entry name" value="PROTEIN PILG"/>
    <property type="match status" value="1"/>
</dbReference>
<dbReference type="OrthoDB" id="9790791at2"/>
<keyword evidence="2" id="KW-0902">Two-component regulatory system</keyword>
<evidence type="ECO:0000313" key="6">
    <source>
        <dbReference type="Proteomes" id="UP000001935"/>
    </source>
</evidence>
<sequence length="126" mass="13606">MGSRKVLIVDDSKAVIDALTVAFEDAGFEVATAADGEEVFRKMASVEPDAVLLDVYMPRLNGADVCRLLKAHPHWRKTRLVLMSSRIGEGERDVYRRLGADEVLRKPFDAAAALAAVAGPDGAPRA</sequence>
<dbReference type="SUPFAM" id="SSF52172">
    <property type="entry name" value="CheY-like"/>
    <property type="match status" value="1"/>
</dbReference>
<keyword evidence="1 3" id="KW-0597">Phosphoprotein</keyword>
<evidence type="ECO:0000256" key="3">
    <source>
        <dbReference type="PROSITE-ProRule" id="PRU00169"/>
    </source>
</evidence>
<dbReference type="RefSeq" id="WP_011421645.1">
    <property type="nucleotide sequence ID" value="NC_007760.1"/>
</dbReference>
<dbReference type="Proteomes" id="UP000001935">
    <property type="component" value="Chromosome"/>
</dbReference>
<organism evidence="5 6">
    <name type="scientific">Anaeromyxobacter dehalogenans (strain 2CP-C)</name>
    <dbReference type="NCBI Taxonomy" id="290397"/>
    <lineage>
        <taxon>Bacteria</taxon>
        <taxon>Pseudomonadati</taxon>
        <taxon>Myxococcota</taxon>
        <taxon>Myxococcia</taxon>
        <taxon>Myxococcales</taxon>
        <taxon>Cystobacterineae</taxon>
        <taxon>Anaeromyxobacteraceae</taxon>
        <taxon>Anaeromyxobacter</taxon>
    </lineage>
</organism>
<dbReference type="EMBL" id="CP000251">
    <property type="protein sequence ID" value="ABC82363.1"/>
    <property type="molecule type" value="Genomic_DNA"/>
</dbReference>
<dbReference type="PROSITE" id="PS50110">
    <property type="entry name" value="RESPONSE_REGULATORY"/>
    <property type="match status" value="1"/>
</dbReference>
<dbReference type="InterPro" id="IPR050595">
    <property type="entry name" value="Bact_response_regulator"/>
</dbReference>
<evidence type="ECO:0000259" key="4">
    <source>
        <dbReference type="PROSITE" id="PS50110"/>
    </source>
</evidence>
<dbReference type="STRING" id="290397.Adeh_2593"/>